<keyword evidence="2" id="KW-1185">Reference proteome</keyword>
<sequence length="197" mass="22142">MKDADIRPVLQRHVEQRYGTRPDTEIVNEFGVRHGTNRIDLAVVNGVMRGYEIKSAKDTLERLPAQSAMYATVFDYLTLVASPKHIEPALPMLPDWWGIVRADPAPPKAKTAVRLTPVRRAKRNPAVDPEALVALLWRDEAYDALAARGLAAEFKHATRPVLWQALLDELSLKELQAVVRTSICSRAQRVLSDPWAF</sequence>
<dbReference type="Proteomes" id="UP001596317">
    <property type="component" value="Unassembled WGS sequence"/>
</dbReference>
<protein>
    <submittedName>
        <fullName evidence="1">Sce7726 family protein</fullName>
    </submittedName>
</protein>
<gene>
    <name evidence="1" type="ORF">ACFP90_23745</name>
</gene>
<reference evidence="2" key="1">
    <citation type="journal article" date="2019" name="Int. J. Syst. Evol. Microbiol.">
        <title>The Global Catalogue of Microorganisms (GCM) 10K type strain sequencing project: providing services to taxonomists for standard genome sequencing and annotation.</title>
        <authorList>
            <consortium name="The Broad Institute Genomics Platform"/>
            <consortium name="The Broad Institute Genome Sequencing Center for Infectious Disease"/>
            <person name="Wu L."/>
            <person name="Ma J."/>
        </authorList>
    </citation>
    <scope>NUCLEOTIDE SEQUENCE [LARGE SCALE GENOMIC DNA]</scope>
    <source>
        <strain evidence="2">CCUG 63830</strain>
    </source>
</reference>
<dbReference type="RefSeq" id="WP_224612020.1">
    <property type="nucleotide sequence ID" value="NZ_JAIQXV010000022.1"/>
</dbReference>
<dbReference type="EMBL" id="JBHSWB010000002">
    <property type="protein sequence ID" value="MFC6663062.1"/>
    <property type="molecule type" value="Genomic_DNA"/>
</dbReference>
<evidence type="ECO:0000313" key="2">
    <source>
        <dbReference type="Proteomes" id="UP001596317"/>
    </source>
</evidence>
<organism evidence="1 2">
    <name type="scientific">Deinococcus multiflagellatus</name>
    <dbReference type="NCBI Taxonomy" id="1656887"/>
    <lineage>
        <taxon>Bacteria</taxon>
        <taxon>Thermotogati</taxon>
        <taxon>Deinococcota</taxon>
        <taxon>Deinococci</taxon>
        <taxon>Deinococcales</taxon>
        <taxon>Deinococcaceae</taxon>
        <taxon>Deinococcus</taxon>
    </lineage>
</organism>
<dbReference type="InterPro" id="IPR047729">
    <property type="entry name" value="Sce7726-like"/>
</dbReference>
<proteinExistence type="predicted"/>
<name>A0ABW1ZRF0_9DEIO</name>
<accession>A0ABW1ZRF0</accession>
<comment type="caution">
    <text evidence="1">The sequence shown here is derived from an EMBL/GenBank/DDBJ whole genome shotgun (WGS) entry which is preliminary data.</text>
</comment>
<evidence type="ECO:0000313" key="1">
    <source>
        <dbReference type="EMBL" id="MFC6663062.1"/>
    </source>
</evidence>
<dbReference type="NCBIfam" id="NF033832">
    <property type="entry name" value="sce7726_fam"/>
    <property type="match status" value="1"/>
</dbReference>